<dbReference type="Gene3D" id="3.40.960.10">
    <property type="entry name" value="VSR Endonuclease"/>
    <property type="match status" value="1"/>
</dbReference>
<dbReference type="Pfam" id="PF18741">
    <property type="entry name" value="MTES_1575"/>
    <property type="match status" value="1"/>
</dbReference>
<comment type="caution">
    <text evidence="2">The sequence shown here is derived from an EMBL/GenBank/DDBJ whole genome shotgun (WGS) entry which is preliminary data.</text>
</comment>
<name>A0ABP7W9G3_9ACTN</name>
<gene>
    <name evidence="2" type="ORF">GCM10022233_77580</name>
</gene>
<dbReference type="Proteomes" id="UP001499984">
    <property type="component" value="Unassembled WGS sequence"/>
</dbReference>
<evidence type="ECO:0000313" key="2">
    <source>
        <dbReference type="EMBL" id="GAA4084170.1"/>
    </source>
</evidence>
<sequence length="106" mass="11989">MECDGSPYHSTPDQIRDDYERERELRRAGWQFWRIRSSEFALAPEDSLTPLWKRLDALGIQPGVTEEVQGDSGSTWAPVEMDDADLTADELDDMLDEDASVSLKGV</sequence>
<reference evidence="3" key="1">
    <citation type="journal article" date="2019" name="Int. J. Syst. Evol. Microbiol.">
        <title>The Global Catalogue of Microorganisms (GCM) 10K type strain sequencing project: providing services to taxonomists for standard genome sequencing and annotation.</title>
        <authorList>
            <consortium name="The Broad Institute Genomics Platform"/>
            <consortium name="The Broad Institute Genome Sequencing Center for Infectious Disease"/>
            <person name="Wu L."/>
            <person name="Ma J."/>
        </authorList>
    </citation>
    <scope>NUCLEOTIDE SEQUENCE [LARGE SCALE GENOMIC DNA]</scope>
    <source>
        <strain evidence="3">JCM 16925</strain>
    </source>
</reference>
<organism evidence="2 3">
    <name type="scientific">Streptomyces shaanxiensis</name>
    <dbReference type="NCBI Taxonomy" id="653357"/>
    <lineage>
        <taxon>Bacteria</taxon>
        <taxon>Bacillati</taxon>
        <taxon>Actinomycetota</taxon>
        <taxon>Actinomycetes</taxon>
        <taxon>Kitasatosporales</taxon>
        <taxon>Streptomycetaceae</taxon>
        <taxon>Streptomyces</taxon>
    </lineage>
</organism>
<dbReference type="InterPro" id="IPR049468">
    <property type="entry name" value="Restrct_endonuc-II-like_dom"/>
</dbReference>
<protein>
    <recommendedName>
        <fullName evidence="1">Restriction endonuclease type II-like domain-containing protein</fullName>
    </recommendedName>
</protein>
<proteinExistence type="predicted"/>
<accession>A0ABP7W9G3</accession>
<evidence type="ECO:0000313" key="3">
    <source>
        <dbReference type="Proteomes" id="UP001499984"/>
    </source>
</evidence>
<feature type="domain" description="Restriction endonuclease type II-like" evidence="1">
    <location>
        <begin position="2"/>
        <end position="55"/>
    </location>
</feature>
<dbReference type="EMBL" id="BAAAZY010000028">
    <property type="protein sequence ID" value="GAA4084170.1"/>
    <property type="molecule type" value="Genomic_DNA"/>
</dbReference>
<keyword evidence="3" id="KW-1185">Reference proteome</keyword>
<evidence type="ECO:0000259" key="1">
    <source>
        <dbReference type="Pfam" id="PF18741"/>
    </source>
</evidence>